<keyword evidence="2 5" id="KW-0812">Transmembrane</keyword>
<dbReference type="Proteomes" id="UP000050794">
    <property type="component" value="Unassembled WGS sequence"/>
</dbReference>
<dbReference type="InterPro" id="IPR002293">
    <property type="entry name" value="AA/rel_permease1"/>
</dbReference>
<feature type="transmembrane region" description="Helical" evidence="5">
    <location>
        <begin position="259"/>
        <end position="281"/>
    </location>
</feature>
<proteinExistence type="predicted"/>
<evidence type="ECO:0000256" key="2">
    <source>
        <dbReference type="ARBA" id="ARBA00022692"/>
    </source>
</evidence>
<dbReference type="Pfam" id="PF13520">
    <property type="entry name" value="AA_permease_2"/>
    <property type="match status" value="1"/>
</dbReference>
<gene>
    <name evidence="6" type="ORF">TCNE_LOCUS11841</name>
</gene>
<dbReference type="PANTHER" id="PTHR11785">
    <property type="entry name" value="AMINO ACID TRANSPORTER"/>
    <property type="match status" value="1"/>
</dbReference>
<dbReference type="InterPro" id="IPR050598">
    <property type="entry name" value="AminoAcid_Transporter"/>
</dbReference>
<feature type="transmembrane region" description="Helical" evidence="5">
    <location>
        <begin position="106"/>
        <end position="126"/>
    </location>
</feature>
<sequence>MLVEEMAYVMAWWALLKQMMIGFTLRTAASRCNSDKFANQYGLVSLCRTRHVSSLNSQQHTSAITDNAPIDEQNKRTEMSIAANRGIMDSNGNDAVKASSMEANKIGFLGCTSYVIGNIIGSGIFITPTSIVQEVNSVGLSLVVWVACGLISLLGSIVYVELGTSIVEPGCDFAYVCFVKWYAVAFAFMWVGVIITFPASTAVQARTFGQYIVEGLSPVIKLEQPYADISAIALGLILLALIVWLNFYSLNDFAAKFQVVVTVAKLGSMALIIGAGFFYLLQAGWSSNLEHAFENSNYGIGNIVLALYGGLTMPFSLIAGIMIVSFIYTLINLSYFVVLSVDEVRNATAIAATFSQTVFGNFSYAVPFMVAILICGTLNSNIFCASRFMYAAAREGHLPTFLSCVNDANGSPRASLFAQAIITAIMVFIDVHKLIDYVSFVMSFQRIATMIALLWIRHKKIPVHPGAIKVPIIFTWLFLAISVALVVIPIVTSFMTTLVGIMFAATGILFYVAVIKRKSTPAWLQSLNGKSTSCVREHSRDLICRQNEKKKEKRVVRFCFWFSNSFIGLVLGTLQVRCSFYRNIAK</sequence>
<evidence type="ECO:0000313" key="6">
    <source>
        <dbReference type="EMBL" id="VDM43162.1"/>
    </source>
</evidence>
<dbReference type="WBParaSite" id="TCNE_0001184101-mRNA-1">
    <property type="protein sequence ID" value="TCNE_0001184101-mRNA-1"/>
    <property type="gene ID" value="TCNE_0001184101"/>
</dbReference>
<dbReference type="AlphaFoldDB" id="A0A183UTM1"/>
<comment type="subcellular location">
    <subcellularLocation>
        <location evidence="1">Membrane</location>
        <topology evidence="1">Multi-pass membrane protein</topology>
    </subcellularLocation>
</comment>
<feature type="transmembrane region" description="Helical" evidence="5">
    <location>
        <begin position="315"/>
        <end position="339"/>
    </location>
</feature>
<accession>A0A183UTM1</accession>
<feature type="transmembrane region" description="Helical" evidence="5">
    <location>
        <begin position="181"/>
        <end position="205"/>
    </location>
</feature>
<feature type="transmembrane region" description="Helical" evidence="5">
    <location>
        <begin position="494"/>
        <end position="514"/>
    </location>
</feature>
<reference evidence="6 7" key="2">
    <citation type="submission" date="2018-11" db="EMBL/GenBank/DDBJ databases">
        <authorList>
            <consortium name="Pathogen Informatics"/>
        </authorList>
    </citation>
    <scope>NUCLEOTIDE SEQUENCE [LARGE SCALE GENOMIC DNA]</scope>
</reference>
<dbReference type="EMBL" id="UYWY01021011">
    <property type="protein sequence ID" value="VDM43162.1"/>
    <property type="molecule type" value="Genomic_DNA"/>
</dbReference>
<dbReference type="GO" id="GO:0015179">
    <property type="term" value="F:L-amino acid transmembrane transporter activity"/>
    <property type="evidence" value="ECO:0007669"/>
    <property type="project" value="TreeGrafter"/>
</dbReference>
<feature type="transmembrane region" description="Helical" evidence="5">
    <location>
        <begin position="225"/>
        <end position="247"/>
    </location>
</feature>
<dbReference type="PANTHER" id="PTHR11785:SF502">
    <property type="entry name" value="AMINO ACID TRANSPORTER"/>
    <property type="match status" value="1"/>
</dbReference>
<feature type="transmembrane region" description="Helical" evidence="5">
    <location>
        <begin position="555"/>
        <end position="574"/>
    </location>
</feature>
<evidence type="ECO:0000256" key="5">
    <source>
        <dbReference type="SAM" id="Phobius"/>
    </source>
</evidence>
<evidence type="ECO:0000256" key="1">
    <source>
        <dbReference type="ARBA" id="ARBA00004141"/>
    </source>
</evidence>
<evidence type="ECO:0000256" key="3">
    <source>
        <dbReference type="ARBA" id="ARBA00022989"/>
    </source>
</evidence>
<reference evidence="8" key="1">
    <citation type="submission" date="2016-06" db="UniProtKB">
        <authorList>
            <consortium name="WormBaseParasite"/>
        </authorList>
    </citation>
    <scope>IDENTIFICATION</scope>
</reference>
<feature type="transmembrane region" description="Helical" evidence="5">
    <location>
        <begin position="468"/>
        <end position="488"/>
    </location>
</feature>
<feature type="transmembrane region" description="Helical" evidence="5">
    <location>
        <begin position="370"/>
        <end position="393"/>
    </location>
</feature>
<keyword evidence="3 5" id="KW-1133">Transmembrane helix</keyword>
<dbReference type="Gene3D" id="1.20.1740.10">
    <property type="entry name" value="Amino acid/polyamine transporter I"/>
    <property type="match status" value="1"/>
</dbReference>
<keyword evidence="7" id="KW-1185">Reference proteome</keyword>
<feature type="transmembrane region" description="Helical" evidence="5">
    <location>
        <begin position="138"/>
        <end position="160"/>
    </location>
</feature>
<evidence type="ECO:0000313" key="8">
    <source>
        <dbReference type="WBParaSite" id="TCNE_0001184101-mRNA-1"/>
    </source>
</evidence>
<keyword evidence="4 5" id="KW-0472">Membrane</keyword>
<evidence type="ECO:0000256" key="4">
    <source>
        <dbReference type="ARBA" id="ARBA00023136"/>
    </source>
</evidence>
<dbReference type="GO" id="GO:0016020">
    <property type="term" value="C:membrane"/>
    <property type="evidence" value="ECO:0007669"/>
    <property type="project" value="UniProtKB-SubCell"/>
</dbReference>
<name>A0A183UTM1_TOXCA</name>
<evidence type="ECO:0000313" key="7">
    <source>
        <dbReference type="Proteomes" id="UP000050794"/>
    </source>
</evidence>
<feature type="transmembrane region" description="Helical" evidence="5">
    <location>
        <begin position="414"/>
        <end position="431"/>
    </location>
</feature>
<organism evidence="7 8">
    <name type="scientific">Toxocara canis</name>
    <name type="common">Canine roundworm</name>
    <dbReference type="NCBI Taxonomy" id="6265"/>
    <lineage>
        <taxon>Eukaryota</taxon>
        <taxon>Metazoa</taxon>
        <taxon>Ecdysozoa</taxon>
        <taxon>Nematoda</taxon>
        <taxon>Chromadorea</taxon>
        <taxon>Rhabditida</taxon>
        <taxon>Spirurina</taxon>
        <taxon>Ascaridomorpha</taxon>
        <taxon>Ascaridoidea</taxon>
        <taxon>Toxocaridae</taxon>
        <taxon>Toxocara</taxon>
    </lineage>
</organism>
<protein>
    <submittedName>
        <fullName evidence="8">Y+L amino acid transporter 2</fullName>
    </submittedName>
</protein>